<proteinExistence type="predicted"/>
<dbReference type="PANTHER" id="PTHR43537:SF5">
    <property type="entry name" value="UXU OPERON TRANSCRIPTIONAL REGULATOR"/>
    <property type="match status" value="1"/>
</dbReference>
<dbReference type="InterPro" id="IPR011711">
    <property type="entry name" value="GntR_C"/>
</dbReference>
<dbReference type="InterPro" id="IPR036388">
    <property type="entry name" value="WH-like_DNA-bd_sf"/>
</dbReference>
<dbReference type="EMBL" id="VIGB01000003">
    <property type="protein sequence ID" value="TQF01619.1"/>
    <property type="molecule type" value="Genomic_DNA"/>
</dbReference>
<dbReference type="InterPro" id="IPR008920">
    <property type="entry name" value="TF_FadR/GntR_C"/>
</dbReference>
<dbReference type="PANTHER" id="PTHR43537">
    <property type="entry name" value="TRANSCRIPTIONAL REGULATOR, GNTR FAMILY"/>
    <property type="match status" value="1"/>
</dbReference>
<dbReference type="Proteomes" id="UP000319103">
    <property type="component" value="Unassembled WGS sequence"/>
</dbReference>
<protein>
    <submittedName>
        <fullName evidence="5">FadR family transcriptional regulator</fullName>
    </submittedName>
</protein>
<organism evidence="5 6">
    <name type="scientific">Kitasatospora acidiphila</name>
    <dbReference type="NCBI Taxonomy" id="2567942"/>
    <lineage>
        <taxon>Bacteria</taxon>
        <taxon>Bacillati</taxon>
        <taxon>Actinomycetota</taxon>
        <taxon>Actinomycetes</taxon>
        <taxon>Kitasatosporales</taxon>
        <taxon>Streptomycetaceae</taxon>
        <taxon>Kitasatospora</taxon>
    </lineage>
</organism>
<dbReference type="SUPFAM" id="SSF46785">
    <property type="entry name" value="Winged helix' DNA-binding domain"/>
    <property type="match status" value="1"/>
</dbReference>
<evidence type="ECO:0000256" key="1">
    <source>
        <dbReference type="ARBA" id="ARBA00023015"/>
    </source>
</evidence>
<dbReference type="PROSITE" id="PS50949">
    <property type="entry name" value="HTH_GNTR"/>
    <property type="match status" value="1"/>
</dbReference>
<gene>
    <name evidence="5" type="ORF">E6W39_04385</name>
</gene>
<evidence type="ECO:0000256" key="3">
    <source>
        <dbReference type="ARBA" id="ARBA00023163"/>
    </source>
</evidence>
<dbReference type="GO" id="GO:0003677">
    <property type="term" value="F:DNA binding"/>
    <property type="evidence" value="ECO:0007669"/>
    <property type="project" value="UniProtKB-KW"/>
</dbReference>
<dbReference type="CDD" id="cd07377">
    <property type="entry name" value="WHTH_GntR"/>
    <property type="match status" value="1"/>
</dbReference>
<keyword evidence="6" id="KW-1185">Reference proteome</keyword>
<dbReference type="SMART" id="SM00895">
    <property type="entry name" value="FCD"/>
    <property type="match status" value="1"/>
</dbReference>
<name>A0A540VXY3_9ACTN</name>
<evidence type="ECO:0000313" key="6">
    <source>
        <dbReference type="Proteomes" id="UP000319103"/>
    </source>
</evidence>
<dbReference type="GO" id="GO:0003700">
    <property type="term" value="F:DNA-binding transcription factor activity"/>
    <property type="evidence" value="ECO:0007669"/>
    <property type="project" value="InterPro"/>
</dbReference>
<accession>A0A540VXY3</accession>
<evidence type="ECO:0000256" key="2">
    <source>
        <dbReference type="ARBA" id="ARBA00023125"/>
    </source>
</evidence>
<feature type="domain" description="HTH gntR-type" evidence="4">
    <location>
        <begin position="14"/>
        <end position="82"/>
    </location>
</feature>
<reference evidence="5 6" key="1">
    <citation type="submission" date="2019-06" db="EMBL/GenBank/DDBJ databases">
        <title>Description of Kitasatospora acidophila sp. nov. isolated from pine grove soil, and reclassification of Streptomyces novaecaesareae to Kitasatospora novaeceasareae comb. nov.</title>
        <authorList>
            <person name="Kim M.J."/>
        </authorList>
    </citation>
    <scope>NUCLEOTIDE SEQUENCE [LARGE SCALE GENOMIC DNA]</scope>
    <source>
        <strain evidence="5 6">MMS16-CNU292</strain>
    </source>
</reference>
<dbReference type="InterPro" id="IPR000524">
    <property type="entry name" value="Tscrpt_reg_HTH_GntR"/>
</dbReference>
<dbReference type="RefSeq" id="WP_141632349.1">
    <property type="nucleotide sequence ID" value="NZ_VIGB01000003.1"/>
</dbReference>
<sequence>MATGGADDQARYPAGLAERLAVGLLDLIAEQGLGPGDSLPTVRGMAERFGVTPPTIREALRRLQATDAVQLRHGSGIFVGPGVRRTVLPNPNSVPIRDEQILQLVEARLAIEPSIAALAARNRTDEQLAQLAAAVEIATQSRVPRGRNFHRDLAAASGNPMLFEVVDSLLAVRRGEQRTLRGLIQDRVHDRDRHQAIFEAVRDRNPVAAEELTRQHLRELRASTATLLRRPREDEPSTDA</sequence>
<dbReference type="SUPFAM" id="SSF48008">
    <property type="entry name" value="GntR ligand-binding domain-like"/>
    <property type="match status" value="1"/>
</dbReference>
<dbReference type="Pfam" id="PF07729">
    <property type="entry name" value="FCD"/>
    <property type="match status" value="1"/>
</dbReference>
<evidence type="ECO:0000259" key="4">
    <source>
        <dbReference type="PROSITE" id="PS50949"/>
    </source>
</evidence>
<keyword evidence="3" id="KW-0804">Transcription</keyword>
<keyword evidence="1" id="KW-0805">Transcription regulation</keyword>
<dbReference type="OrthoDB" id="7989071at2"/>
<dbReference type="InterPro" id="IPR036390">
    <property type="entry name" value="WH_DNA-bd_sf"/>
</dbReference>
<dbReference type="Gene3D" id="1.10.10.10">
    <property type="entry name" value="Winged helix-like DNA-binding domain superfamily/Winged helix DNA-binding domain"/>
    <property type="match status" value="1"/>
</dbReference>
<evidence type="ECO:0000313" key="5">
    <source>
        <dbReference type="EMBL" id="TQF01619.1"/>
    </source>
</evidence>
<dbReference type="Pfam" id="PF00392">
    <property type="entry name" value="GntR"/>
    <property type="match status" value="1"/>
</dbReference>
<dbReference type="SMART" id="SM00345">
    <property type="entry name" value="HTH_GNTR"/>
    <property type="match status" value="1"/>
</dbReference>
<dbReference type="AlphaFoldDB" id="A0A540VXY3"/>
<dbReference type="Gene3D" id="1.20.120.530">
    <property type="entry name" value="GntR ligand-binding domain-like"/>
    <property type="match status" value="1"/>
</dbReference>
<keyword evidence="2" id="KW-0238">DNA-binding</keyword>
<comment type="caution">
    <text evidence="5">The sequence shown here is derived from an EMBL/GenBank/DDBJ whole genome shotgun (WGS) entry which is preliminary data.</text>
</comment>